<sequence length="116" mass="12488">MITENASGFLPLFRSWFDTAAMAEKVGVSGSPDNLLAELDLGLMVEAEPSLLNHTPVSAAEAACMLEVVRQNMIDAGRSDGLDLRALAAVQRWLADHATGQADDQPVERLLRQAQV</sequence>
<proteinExistence type="predicted"/>
<dbReference type="Proteomes" id="UP001213664">
    <property type="component" value="Chromosome"/>
</dbReference>
<gene>
    <name evidence="1" type="ORF">P0Y50_05760</name>
</gene>
<evidence type="ECO:0000313" key="1">
    <source>
        <dbReference type="EMBL" id="WEK41111.1"/>
    </source>
</evidence>
<reference evidence="1" key="1">
    <citation type="submission" date="2023-03" db="EMBL/GenBank/DDBJ databases">
        <title>Andean soil-derived lignocellulolytic bacterial consortium as a source of novel taxa and putative plastic-active enzymes.</title>
        <authorList>
            <person name="Diaz-Garcia L."/>
            <person name="Chuvochina M."/>
            <person name="Feuerriegel G."/>
            <person name="Bunk B."/>
            <person name="Sproer C."/>
            <person name="Streit W.R."/>
            <person name="Rodriguez L.M."/>
            <person name="Overmann J."/>
            <person name="Jimenez D.J."/>
        </authorList>
    </citation>
    <scope>NUCLEOTIDE SEQUENCE</scope>
    <source>
        <strain evidence="1">MAG 833</strain>
    </source>
</reference>
<dbReference type="AlphaFoldDB" id="A0AAJ5WZ97"/>
<name>A0AAJ5WZ97_9CAUL</name>
<protein>
    <submittedName>
        <fullName evidence="1">Uncharacterized protein</fullName>
    </submittedName>
</protein>
<evidence type="ECO:0000313" key="2">
    <source>
        <dbReference type="Proteomes" id="UP001213664"/>
    </source>
</evidence>
<accession>A0AAJ5WZ97</accession>
<organism evidence="1 2">
    <name type="scientific">Candidatus Brevundimonas colombiensis</name>
    <dbReference type="NCBI Taxonomy" id="3121376"/>
    <lineage>
        <taxon>Bacteria</taxon>
        <taxon>Pseudomonadati</taxon>
        <taxon>Pseudomonadota</taxon>
        <taxon>Alphaproteobacteria</taxon>
        <taxon>Caulobacterales</taxon>
        <taxon>Caulobacteraceae</taxon>
        <taxon>Brevundimonas</taxon>
    </lineage>
</organism>
<dbReference type="EMBL" id="CP119326">
    <property type="protein sequence ID" value="WEK41111.1"/>
    <property type="molecule type" value="Genomic_DNA"/>
</dbReference>